<keyword evidence="1 2" id="KW-0175">Coiled coil</keyword>
<feature type="compositionally biased region" description="Basic and acidic residues" evidence="3">
    <location>
        <begin position="601"/>
        <end position="612"/>
    </location>
</feature>
<dbReference type="RefSeq" id="XP_038873821.1">
    <property type="nucleotide sequence ID" value="XM_039017893.1"/>
</dbReference>
<name>A0A8U1FC31_SALNM</name>
<evidence type="ECO:0000313" key="5">
    <source>
        <dbReference type="Proteomes" id="UP000808372"/>
    </source>
</evidence>
<feature type="region of interest" description="Disordered" evidence="3">
    <location>
        <begin position="582"/>
        <end position="612"/>
    </location>
</feature>
<gene>
    <name evidence="6" type="primary">LOC120066489</name>
</gene>
<dbReference type="AlphaFoldDB" id="A0A8U1FC31"/>
<keyword evidence="5" id="KW-1185">Reference proteome</keyword>
<feature type="coiled-coil region" evidence="2">
    <location>
        <begin position="412"/>
        <end position="478"/>
    </location>
</feature>
<dbReference type="KEGG" id="snh:120066489"/>
<evidence type="ECO:0000256" key="2">
    <source>
        <dbReference type="SAM" id="Coils"/>
    </source>
</evidence>
<dbReference type="Proteomes" id="UP000808372">
    <property type="component" value="Chromosome 21"/>
</dbReference>
<evidence type="ECO:0000259" key="4">
    <source>
        <dbReference type="Pfam" id="PF13863"/>
    </source>
</evidence>
<dbReference type="PANTHER" id="PTHR21683:SF3">
    <property type="entry name" value="CILIA AND FLAGELLA ASSOCIATED PROTEIN 100"/>
    <property type="match status" value="1"/>
</dbReference>
<feature type="region of interest" description="Disordered" evidence="3">
    <location>
        <begin position="308"/>
        <end position="327"/>
    </location>
</feature>
<evidence type="ECO:0000256" key="1">
    <source>
        <dbReference type="ARBA" id="ARBA00023054"/>
    </source>
</evidence>
<feature type="compositionally biased region" description="Basic residues" evidence="3">
    <location>
        <begin position="349"/>
        <end position="364"/>
    </location>
</feature>
<protein>
    <submittedName>
        <fullName evidence="6">Coiled-coil domain-containing protein 38-like isoform X1</fullName>
    </submittedName>
</protein>
<dbReference type="InterPro" id="IPR025252">
    <property type="entry name" value="DUF4200"/>
</dbReference>
<feature type="compositionally biased region" description="Acidic residues" evidence="3">
    <location>
        <begin position="390"/>
        <end position="399"/>
    </location>
</feature>
<dbReference type="Pfam" id="PF13863">
    <property type="entry name" value="DUF4200"/>
    <property type="match status" value="1"/>
</dbReference>
<dbReference type="GO" id="GO:0005856">
    <property type="term" value="C:cytoskeleton"/>
    <property type="evidence" value="ECO:0007669"/>
    <property type="project" value="UniProtKB-ARBA"/>
</dbReference>
<feature type="region of interest" description="Disordered" evidence="3">
    <location>
        <begin position="334"/>
        <end position="399"/>
    </location>
</feature>
<dbReference type="InterPro" id="IPR051147">
    <property type="entry name" value="CFAP_domain-containing"/>
</dbReference>
<evidence type="ECO:0000313" key="6">
    <source>
        <dbReference type="RefSeq" id="XP_038873821.1"/>
    </source>
</evidence>
<accession>A0A8U1FC31</accession>
<evidence type="ECO:0000256" key="3">
    <source>
        <dbReference type="SAM" id="MobiDB-lite"/>
    </source>
</evidence>
<organism evidence="5 6">
    <name type="scientific">Salvelinus namaycush</name>
    <name type="common">Lake trout</name>
    <name type="synonym">Salmo namaycush</name>
    <dbReference type="NCBI Taxonomy" id="8040"/>
    <lineage>
        <taxon>Eukaryota</taxon>
        <taxon>Metazoa</taxon>
        <taxon>Chordata</taxon>
        <taxon>Craniata</taxon>
        <taxon>Vertebrata</taxon>
        <taxon>Euteleostomi</taxon>
        <taxon>Actinopterygii</taxon>
        <taxon>Neopterygii</taxon>
        <taxon>Teleostei</taxon>
        <taxon>Protacanthopterygii</taxon>
        <taxon>Salmoniformes</taxon>
        <taxon>Salmonidae</taxon>
        <taxon>Salmoninae</taxon>
        <taxon>Salvelinus</taxon>
    </lineage>
</organism>
<dbReference type="GeneID" id="120066489"/>
<proteinExistence type="predicted"/>
<sequence>MICYISFPQILIIVSYSTYSEHKLGMDIHSPLRSPLSMPDIKKVKISSPKHTPDAEYLLRRRRGMAESLEETAKPTLDTVWLKSRNSTDDDRKANNPFVLPMDRNIFKKREMDSVIKQQEKKFFSSLPTQMKSTYLSRLRCRSAPMRSAVEDTIPEPEKCRREKTTWATVVTKSCSQERENIRDYLSKQREKFMQQYSLSVKQDTIKKLEKDTVIELQLIRHAEKHLEQDSVAFEKFIKENDQSSVEAVKLAEKETMMKMEKTAEIKKVTVQMMAMKSDISKYQEILKEYQTYKTFLMAVGPLEWREEQKRKMEDRRATKQRERDNTNIFCLPSSVKDENKKGPAYARRNSRVTKHSQIKHQNKSGKVSSILHHQERQGSTIPEVPETAETSDSDEEPEFCYSNPRDMLNLLTDLEEQNLSYIQNFQETEEVMDEISKTILLTQERMNSEARILLQQVDILKNTIQREEEKTSELELKSRIFSYGEYRADKQDVMLNVLRKKVKEVYRVCVGEVDSNISTLHMLANIESRMQEVMDRLETLPPDNIDTVRTQREKEKRIKMREEKLLMKKHHQEERLRMALERATSDSKKRTGRRLMPRSEPSEIKKKDKTHALTTREQEDALYFFA</sequence>
<dbReference type="PANTHER" id="PTHR21683">
    <property type="entry name" value="COILED-COIL DOMAIN-CONTAINING PROTEIN 42 LIKE-2-LIKE-RELATED"/>
    <property type="match status" value="1"/>
</dbReference>
<feature type="compositionally biased region" description="Basic and acidic residues" evidence="3">
    <location>
        <begin position="308"/>
        <end position="326"/>
    </location>
</feature>
<feature type="domain" description="DUF4200" evidence="4">
    <location>
        <begin position="185"/>
        <end position="300"/>
    </location>
</feature>
<reference evidence="6" key="1">
    <citation type="submission" date="2025-08" db="UniProtKB">
        <authorList>
            <consortium name="RefSeq"/>
        </authorList>
    </citation>
    <scope>IDENTIFICATION</scope>
    <source>
        <tissue evidence="6">White muscle</tissue>
    </source>
</reference>